<evidence type="ECO:0000256" key="9">
    <source>
        <dbReference type="SAM" id="Phobius"/>
    </source>
</evidence>
<evidence type="ECO:0000256" key="3">
    <source>
        <dbReference type="ARBA" id="ARBA00022448"/>
    </source>
</evidence>
<evidence type="ECO:0000256" key="2">
    <source>
        <dbReference type="ARBA" id="ARBA00010735"/>
    </source>
</evidence>
<evidence type="ECO:0000256" key="1">
    <source>
        <dbReference type="ARBA" id="ARBA00004651"/>
    </source>
</evidence>
<proteinExistence type="inferred from homology"/>
<gene>
    <name evidence="10" type="ORF">RM555_03550</name>
</gene>
<feature type="compositionally biased region" description="Basic and acidic residues" evidence="8">
    <location>
        <begin position="280"/>
        <end position="294"/>
    </location>
</feature>
<feature type="transmembrane region" description="Helical" evidence="9">
    <location>
        <begin position="71"/>
        <end position="95"/>
    </location>
</feature>
<name>A0ABU2WSI3_9ACTN</name>
<keyword evidence="3" id="KW-0813">Transport</keyword>
<organism evidence="10 11">
    <name type="scientific">Micromonospora reichwaldensis</name>
    <dbReference type="NCBI Taxonomy" id="3075516"/>
    <lineage>
        <taxon>Bacteria</taxon>
        <taxon>Bacillati</taxon>
        <taxon>Actinomycetota</taxon>
        <taxon>Actinomycetes</taxon>
        <taxon>Micromonosporales</taxon>
        <taxon>Micromonosporaceae</taxon>
        <taxon>Micromonospora</taxon>
    </lineage>
</organism>
<protein>
    <submittedName>
        <fullName evidence="10">AzlC family ABC transporter permease</fullName>
    </submittedName>
</protein>
<evidence type="ECO:0000256" key="8">
    <source>
        <dbReference type="SAM" id="MobiDB-lite"/>
    </source>
</evidence>
<dbReference type="RefSeq" id="WP_311410415.1">
    <property type="nucleotide sequence ID" value="NZ_JAVRFL010000003.1"/>
</dbReference>
<dbReference type="PANTHER" id="PTHR34979">
    <property type="entry name" value="INNER MEMBRANE PROTEIN YGAZ"/>
    <property type="match status" value="1"/>
</dbReference>
<feature type="transmembrane region" description="Helical" evidence="9">
    <location>
        <begin position="171"/>
        <end position="193"/>
    </location>
</feature>
<dbReference type="PANTHER" id="PTHR34979:SF1">
    <property type="entry name" value="INNER MEMBRANE PROTEIN YGAZ"/>
    <property type="match status" value="1"/>
</dbReference>
<evidence type="ECO:0000256" key="7">
    <source>
        <dbReference type="ARBA" id="ARBA00023136"/>
    </source>
</evidence>
<comment type="similarity">
    <text evidence="2">Belongs to the AzlC family.</text>
</comment>
<keyword evidence="4" id="KW-1003">Cell membrane</keyword>
<evidence type="ECO:0000313" key="11">
    <source>
        <dbReference type="Proteomes" id="UP001180973"/>
    </source>
</evidence>
<comment type="subcellular location">
    <subcellularLocation>
        <location evidence="1">Cell membrane</location>
        <topology evidence="1">Multi-pass membrane protein</topology>
    </subcellularLocation>
</comment>
<reference evidence="10" key="1">
    <citation type="submission" date="2023-09" db="EMBL/GenBank/DDBJ databases">
        <title>30 novel species of actinomycetes from the DSMZ collection.</title>
        <authorList>
            <person name="Nouioui I."/>
        </authorList>
    </citation>
    <scope>NUCLEOTIDE SEQUENCE</scope>
    <source>
        <strain evidence="10">DSM 115977</strain>
    </source>
</reference>
<keyword evidence="6 9" id="KW-1133">Transmembrane helix</keyword>
<evidence type="ECO:0000313" key="10">
    <source>
        <dbReference type="EMBL" id="MDT0528067.1"/>
    </source>
</evidence>
<keyword evidence="11" id="KW-1185">Reference proteome</keyword>
<dbReference type="Proteomes" id="UP001180973">
    <property type="component" value="Unassembled WGS sequence"/>
</dbReference>
<keyword evidence="5 9" id="KW-0812">Transmembrane</keyword>
<evidence type="ECO:0000256" key="5">
    <source>
        <dbReference type="ARBA" id="ARBA00022692"/>
    </source>
</evidence>
<dbReference type="EMBL" id="JAVRFL010000003">
    <property type="protein sequence ID" value="MDT0528067.1"/>
    <property type="molecule type" value="Genomic_DNA"/>
</dbReference>
<comment type="caution">
    <text evidence="10">The sequence shown here is derived from an EMBL/GenBank/DDBJ whole genome shotgun (WGS) entry which is preliminary data.</text>
</comment>
<evidence type="ECO:0000256" key="4">
    <source>
        <dbReference type="ARBA" id="ARBA00022475"/>
    </source>
</evidence>
<accession>A0ABU2WSI3</accession>
<feature type="transmembrane region" description="Helical" evidence="9">
    <location>
        <begin position="213"/>
        <end position="232"/>
    </location>
</feature>
<feature type="region of interest" description="Disordered" evidence="8">
    <location>
        <begin position="239"/>
        <end position="294"/>
    </location>
</feature>
<dbReference type="InterPro" id="IPR011606">
    <property type="entry name" value="Brnchd-chn_aa_trnsp_permease"/>
</dbReference>
<evidence type="ECO:0000256" key="6">
    <source>
        <dbReference type="ARBA" id="ARBA00022989"/>
    </source>
</evidence>
<feature type="transmembrane region" description="Helical" evidence="9">
    <location>
        <begin position="107"/>
        <end position="125"/>
    </location>
</feature>
<dbReference type="Pfam" id="PF03591">
    <property type="entry name" value="AzlC"/>
    <property type="match status" value="1"/>
</dbReference>
<feature type="transmembrane region" description="Helical" evidence="9">
    <location>
        <begin position="20"/>
        <end position="45"/>
    </location>
</feature>
<sequence length="294" mass="31189">MSDRTPTARDEFVAGARSMVPFLLSAFPLGVIGGTLGLAAGLSYLETFGLAMVVNSGTAQFIGFKLISEGAAWPVIVLTTLILSLRMLIYSTLLAPHVRELPQRWRLLLGFGLIDAVFFVAFDRIKGDEPARRKSMFYFGASAVMYVNWAVATVVGMIAGHLLPERLRSGLDFPMTAVFLVVLASALVGWKVWTTAVSAGALALLLLGLPYNLGLIVAAFGGAFVGMACELVERRWFPPKPAEPGEPGESGGPGETPAESGGPEPEPRTPQPRTAGAAAGERRAAETARDTDGR</sequence>
<feature type="transmembrane region" description="Helical" evidence="9">
    <location>
        <begin position="137"/>
        <end position="159"/>
    </location>
</feature>
<keyword evidence="7 9" id="KW-0472">Membrane</keyword>